<evidence type="ECO:0000313" key="1">
    <source>
        <dbReference type="EMBL" id="TQJ13022.1"/>
    </source>
</evidence>
<protein>
    <submittedName>
        <fullName evidence="1">Uncharacterized protein</fullName>
    </submittedName>
</protein>
<comment type="caution">
    <text evidence="1">The sequence shown here is derived from an EMBL/GenBank/DDBJ whole genome shotgun (WGS) entry which is preliminary data.</text>
</comment>
<keyword evidence="2" id="KW-1185">Reference proteome</keyword>
<dbReference type="OrthoDB" id="3579809at2"/>
<organism evidence="1 2">
    <name type="scientific">Yimella lutea</name>
    <dbReference type="NCBI Taxonomy" id="587872"/>
    <lineage>
        <taxon>Bacteria</taxon>
        <taxon>Bacillati</taxon>
        <taxon>Actinomycetota</taxon>
        <taxon>Actinomycetes</taxon>
        <taxon>Micrococcales</taxon>
        <taxon>Dermacoccaceae</taxon>
        <taxon>Yimella</taxon>
    </lineage>
</organism>
<proteinExistence type="predicted"/>
<dbReference type="RefSeq" id="WP_141927278.1">
    <property type="nucleotide sequence ID" value="NZ_BAABCI010000039.1"/>
</dbReference>
<reference evidence="1 2" key="1">
    <citation type="submission" date="2019-06" db="EMBL/GenBank/DDBJ databases">
        <title>Sequencing the genomes of 1000 actinobacteria strains.</title>
        <authorList>
            <person name="Klenk H.-P."/>
        </authorList>
    </citation>
    <scope>NUCLEOTIDE SEQUENCE [LARGE SCALE GENOMIC DNA]</scope>
    <source>
        <strain evidence="1 2">DSM 19828</strain>
    </source>
</reference>
<accession>A0A542ECG1</accession>
<dbReference type="EMBL" id="VFMO01000001">
    <property type="protein sequence ID" value="TQJ13022.1"/>
    <property type="molecule type" value="Genomic_DNA"/>
</dbReference>
<dbReference type="Proteomes" id="UP000320806">
    <property type="component" value="Unassembled WGS sequence"/>
</dbReference>
<name>A0A542ECG1_9MICO</name>
<sequence>MPDADRSLDRVLVADQRLDHARIALDEAVAAARVDGASWQAIGQVLGMSRQAVFKRFGQPDPHTGAAPVRAVQPLIAATEAVFTDLANGRAASLVERMTPVAAAVLAVRDVEATWAAVERADGPLVRCRGLAVRTPADTGTELAGDVVVATTLECESGAWHGRVAWDGWDRIAGILIVPDDRPGLPF</sequence>
<evidence type="ECO:0000313" key="2">
    <source>
        <dbReference type="Proteomes" id="UP000320806"/>
    </source>
</evidence>
<gene>
    <name evidence="1" type="ORF">FB459_0407</name>
</gene>
<dbReference type="AlphaFoldDB" id="A0A542ECG1"/>